<feature type="domain" description="HTH gntR-type" evidence="4">
    <location>
        <begin position="11"/>
        <end position="78"/>
    </location>
</feature>
<dbReference type="Gene3D" id="1.10.10.10">
    <property type="entry name" value="Winged helix-like DNA-binding domain superfamily/Winged helix DNA-binding domain"/>
    <property type="match status" value="2"/>
</dbReference>
<dbReference type="InterPro" id="IPR011711">
    <property type="entry name" value="GntR_C"/>
</dbReference>
<dbReference type="SUPFAM" id="SSF48008">
    <property type="entry name" value="GntR ligand-binding domain-like"/>
    <property type="match status" value="1"/>
</dbReference>
<accession>A0ABP2ABI8</accession>
<dbReference type="EMBL" id="CYHC01000022">
    <property type="protein sequence ID" value="CUA91198.1"/>
    <property type="molecule type" value="Genomic_DNA"/>
</dbReference>
<protein>
    <submittedName>
        <fullName evidence="5">DNA-binding transcriptional regulator, GntR family</fullName>
    </submittedName>
</protein>
<evidence type="ECO:0000256" key="1">
    <source>
        <dbReference type="ARBA" id="ARBA00023015"/>
    </source>
</evidence>
<evidence type="ECO:0000259" key="4">
    <source>
        <dbReference type="PROSITE" id="PS50949"/>
    </source>
</evidence>
<dbReference type="PANTHER" id="PTHR43537:SF24">
    <property type="entry name" value="GLUCONATE OPERON TRANSCRIPTIONAL REPRESSOR"/>
    <property type="match status" value="1"/>
</dbReference>
<dbReference type="InterPro" id="IPR036388">
    <property type="entry name" value="WH-like_DNA-bd_sf"/>
</dbReference>
<organism evidence="5 6">
    <name type="scientific">Chelatococcus sambhunathii</name>
    <dbReference type="NCBI Taxonomy" id="363953"/>
    <lineage>
        <taxon>Bacteria</taxon>
        <taxon>Pseudomonadati</taxon>
        <taxon>Pseudomonadota</taxon>
        <taxon>Alphaproteobacteria</taxon>
        <taxon>Hyphomicrobiales</taxon>
        <taxon>Chelatococcaceae</taxon>
        <taxon>Chelatococcus</taxon>
    </lineage>
</organism>
<comment type="caution">
    <text evidence="5">The sequence shown here is derived from an EMBL/GenBank/DDBJ whole genome shotgun (WGS) entry which is preliminary data.</text>
</comment>
<dbReference type="Proteomes" id="UP000182178">
    <property type="component" value="Unassembled WGS sequence"/>
</dbReference>
<dbReference type="Pfam" id="PF00392">
    <property type="entry name" value="GntR"/>
    <property type="match status" value="1"/>
</dbReference>
<dbReference type="GO" id="GO:0003677">
    <property type="term" value="F:DNA binding"/>
    <property type="evidence" value="ECO:0007669"/>
    <property type="project" value="UniProtKB-KW"/>
</dbReference>
<dbReference type="Gene3D" id="1.20.120.530">
    <property type="entry name" value="GntR ligand-binding domain-like"/>
    <property type="match status" value="1"/>
</dbReference>
<dbReference type="PROSITE" id="PS50949">
    <property type="entry name" value="HTH_GNTR"/>
    <property type="match status" value="1"/>
</dbReference>
<dbReference type="RefSeq" id="WP_072249653.1">
    <property type="nucleotide sequence ID" value="NZ_CYHC01000022.1"/>
</dbReference>
<reference evidence="5 6" key="1">
    <citation type="submission" date="2015-08" db="EMBL/GenBank/DDBJ databases">
        <authorList>
            <person name="Varghese N."/>
        </authorList>
    </citation>
    <scope>NUCLEOTIDE SEQUENCE [LARGE SCALE GENOMIC DNA]</scope>
    <source>
        <strain evidence="5 6">DSM 18167</strain>
    </source>
</reference>
<dbReference type="PANTHER" id="PTHR43537">
    <property type="entry name" value="TRANSCRIPTIONAL REGULATOR, GNTR FAMILY"/>
    <property type="match status" value="1"/>
</dbReference>
<dbReference type="InterPro" id="IPR008920">
    <property type="entry name" value="TF_FadR/GntR_C"/>
</dbReference>
<keyword evidence="1" id="KW-0805">Transcription regulation</keyword>
<evidence type="ECO:0000256" key="2">
    <source>
        <dbReference type="ARBA" id="ARBA00023125"/>
    </source>
</evidence>
<keyword evidence="2 5" id="KW-0238">DNA-binding</keyword>
<dbReference type="InterPro" id="IPR000524">
    <property type="entry name" value="Tscrpt_reg_HTH_GntR"/>
</dbReference>
<evidence type="ECO:0000256" key="3">
    <source>
        <dbReference type="ARBA" id="ARBA00023163"/>
    </source>
</evidence>
<dbReference type="SMART" id="SM00345">
    <property type="entry name" value="HTH_GNTR"/>
    <property type="match status" value="2"/>
</dbReference>
<dbReference type="SUPFAM" id="SSF46785">
    <property type="entry name" value="Winged helix' DNA-binding domain"/>
    <property type="match status" value="2"/>
</dbReference>
<sequence>MQKSVFADGDATLYRMCARRIVEAIEEGRFEPGLVLLEGRLSAIFETSRATIRKALNDVADRGLIRRFEGRGYVVGNDTTDPIRRSIEVGEIAIETGPAARPAADFIITEVEAALMTAVAFGHYRINERTLADVFGVSRPVAREVLWRLRETGLVEKELHSPWLAGPVTARAVMDDRELRMLMEPHALKLSAPILDRAELQRMRERVSTARSMSGKVPRAEIEAIENDLHIVCIRHYSNDRVKRVMRTGRLPMIVDALFAQFIGVYPDDPAFAEHAIVLDQLLAAEFDAAAASHSAHLRQESQRTLDRLKVLSVLPEPDLAPYLERIV</sequence>
<evidence type="ECO:0000313" key="6">
    <source>
        <dbReference type="Proteomes" id="UP000182178"/>
    </source>
</evidence>
<name>A0ABP2ABI8_9HYPH</name>
<keyword evidence="3" id="KW-0804">Transcription</keyword>
<dbReference type="Pfam" id="PF07729">
    <property type="entry name" value="FCD"/>
    <property type="match status" value="1"/>
</dbReference>
<gene>
    <name evidence="5" type="ORF">Ga0061061_1229</name>
</gene>
<dbReference type="InterPro" id="IPR036390">
    <property type="entry name" value="WH_DNA-bd_sf"/>
</dbReference>
<proteinExistence type="predicted"/>
<keyword evidence="6" id="KW-1185">Reference proteome</keyword>
<evidence type="ECO:0000313" key="5">
    <source>
        <dbReference type="EMBL" id="CUA91198.1"/>
    </source>
</evidence>